<protein>
    <submittedName>
        <fullName evidence="1">Uncharacterized protein</fullName>
    </submittedName>
</protein>
<dbReference type="HOGENOM" id="CLU_1641797_0_0_11"/>
<dbReference type="Proteomes" id="UP000004926">
    <property type="component" value="Chromosome"/>
</dbReference>
<dbReference type="AlphaFoldDB" id="H5X4M9"/>
<evidence type="ECO:0000313" key="2">
    <source>
        <dbReference type="Proteomes" id="UP000004926"/>
    </source>
</evidence>
<dbReference type="eggNOG" id="ENOG503184E">
    <property type="taxonomic scope" value="Bacteria"/>
</dbReference>
<sequence length="155" mass="17163">MLALREALDEIVGANVLIETALRALLDGVDSPSLRLLAGLSRKEEADAHDLFRAVATELELTPAAPADIPGTRWQLVRMLCEAIAEGSMEPAVAADLIWHHGWNELGYPDTLQPLACRVIQHDDWNPSCGVERDRFRRLIIDEAKRLIDGPWPPA</sequence>
<dbReference type="EMBL" id="CM001439">
    <property type="protein sequence ID" value="EHR51105.1"/>
    <property type="molecule type" value="Genomic_DNA"/>
</dbReference>
<gene>
    <name evidence="1" type="ORF">SacmaDRAFT_2867</name>
</gene>
<accession>H5X4M9</accession>
<organism evidence="1 2">
    <name type="scientific">Saccharomonospora marina XMU15</name>
    <dbReference type="NCBI Taxonomy" id="882083"/>
    <lineage>
        <taxon>Bacteria</taxon>
        <taxon>Bacillati</taxon>
        <taxon>Actinomycetota</taxon>
        <taxon>Actinomycetes</taxon>
        <taxon>Pseudonocardiales</taxon>
        <taxon>Pseudonocardiaceae</taxon>
        <taxon>Saccharomonospora</taxon>
    </lineage>
</organism>
<reference evidence="1 2" key="1">
    <citation type="journal article" date="2012" name="Stand. Genomic Sci.">
        <title>Genome sequence of the ocean sediment bacterium Saccharomonospora marina type strain (XMU15(T)).</title>
        <authorList>
            <person name="Klenk H.P."/>
            <person name="Lu M."/>
            <person name="Lucas S."/>
            <person name="Lapidus A."/>
            <person name="Copeland A."/>
            <person name="Pitluck S."/>
            <person name="Goodwin L.A."/>
            <person name="Han C."/>
            <person name="Tapia R."/>
            <person name="Brambilla E.M."/>
            <person name="Potter G."/>
            <person name="Land M."/>
            <person name="Ivanova N."/>
            <person name="Rohde M."/>
            <person name="Goker M."/>
            <person name="Detter J.C."/>
            <person name="Li W.J."/>
            <person name="Kyrpides N.C."/>
            <person name="Woyke T."/>
        </authorList>
    </citation>
    <scope>NUCLEOTIDE SEQUENCE [LARGE SCALE GENOMIC DNA]</scope>
    <source>
        <strain evidence="1 2">XMU15</strain>
    </source>
</reference>
<evidence type="ECO:0000313" key="1">
    <source>
        <dbReference type="EMBL" id="EHR51105.1"/>
    </source>
</evidence>
<name>H5X4M9_9PSEU</name>
<proteinExistence type="predicted"/>
<keyword evidence="2" id="KW-1185">Reference proteome</keyword>